<accession>A0ABT6YEC8</accession>
<dbReference type="SUPFAM" id="SSF53822">
    <property type="entry name" value="Periplasmic binding protein-like I"/>
    <property type="match status" value="1"/>
</dbReference>
<keyword evidence="2" id="KW-0238">DNA-binding</keyword>
<evidence type="ECO:0000256" key="1">
    <source>
        <dbReference type="ARBA" id="ARBA00023015"/>
    </source>
</evidence>
<evidence type="ECO:0000259" key="4">
    <source>
        <dbReference type="PROSITE" id="PS50932"/>
    </source>
</evidence>
<keyword evidence="1" id="KW-0805">Transcription regulation</keyword>
<dbReference type="Gene3D" id="1.10.260.40">
    <property type="entry name" value="lambda repressor-like DNA-binding domains"/>
    <property type="match status" value="1"/>
</dbReference>
<dbReference type="Pfam" id="PF13377">
    <property type="entry name" value="Peripla_BP_3"/>
    <property type="match status" value="1"/>
</dbReference>
<dbReference type="SMART" id="SM00354">
    <property type="entry name" value="HTH_LACI"/>
    <property type="match status" value="1"/>
</dbReference>
<name>A0ABT6YEC8_9BACT</name>
<keyword evidence="3" id="KW-0804">Transcription</keyword>
<comment type="caution">
    <text evidence="5">The sequence shown here is derived from an EMBL/GenBank/DDBJ whole genome shotgun (WGS) entry which is preliminary data.</text>
</comment>
<dbReference type="InterPro" id="IPR028082">
    <property type="entry name" value="Peripla_BP_I"/>
</dbReference>
<proteinExistence type="predicted"/>
<dbReference type="InterPro" id="IPR046335">
    <property type="entry name" value="LacI/GalR-like_sensor"/>
</dbReference>
<organism evidence="5 6">
    <name type="scientific">Flectobacillus roseus</name>
    <dbReference type="NCBI Taxonomy" id="502259"/>
    <lineage>
        <taxon>Bacteria</taxon>
        <taxon>Pseudomonadati</taxon>
        <taxon>Bacteroidota</taxon>
        <taxon>Cytophagia</taxon>
        <taxon>Cytophagales</taxon>
        <taxon>Flectobacillaceae</taxon>
        <taxon>Flectobacillus</taxon>
    </lineage>
</organism>
<dbReference type="InterPro" id="IPR010982">
    <property type="entry name" value="Lambda_DNA-bd_dom_sf"/>
</dbReference>
<reference evidence="5 6" key="1">
    <citation type="submission" date="2023-05" db="EMBL/GenBank/DDBJ databases">
        <title>Novel species of genus Flectobacillus isolated from stream in China.</title>
        <authorList>
            <person name="Lu H."/>
        </authorList>
    </citation>
    <scope>NUCLEOTIDE SEQUENCE [LARGE SCALE GENOMIC DNA]</scope>
    <source>
        <strain evidence="5 6">KCTC 42575</strain>
    </source>
</reference>
<keyword evidence="6" id="KW-1185">Reference proteome</keyword>
<evidence type="ECO:0000256" key="3">
    <source>
        <dbReference type="ARBA" id="ARBA00023163"/>
    </source>
</evidence>
<dbReference type="PROSITE" id="PS50932">
    <property type="entry name" value="HTH_LACI_2"/>
    <property type="match status" value="1"/>
</dbReference>
<dbReference type="SUPFAM" id="SSF47413">
    <property type="entry name" value="lambda repressor-like DNA-binding domains"/>
    <property type="match status" value="1"/>
</dbReference>
<evidence type="ECO:0000256" key="2">
    <source>
        <dbReference type="ARBA" id="ARBA00023125"/>
    </source>
</evidence>
<dbReference type="CDD" id="cd01392">
    <property type="entry name" value="HTH_LacI"/>
    <property type="match status" value="1"/>
</dbReference>
<gene>
    <name evidence="5" type="ORF">QM524_22185</name>
</gene>
<sequence length="342" mass="38868">MKKMSIKEVASALQISTATVSYILNGKAKEKRISPELTKKVTAFIEENNFRPNHLAKSLRTGKTNVIGLIVEDIADPFFASVAGHIENVAYENGYKIIYSSTKNDPKKAKELIDTFRDRNVDGYIITPTEGIDSEIKYLIDSKLPVVLFDRNCNDLDVSYVGMNNFESSYQAAKYLISQDYKNIAFVTLDSVQPQMIDRLLGYERAIYENRLVSYVKKVEYRAAKEHLIMAEIEHMLNTEPHIDAIFFATNYLAITGIELLNRLGVKIGEELGMMVFDDNDLFRIHQPSISAIAQPIQEMSQQLINDLLEHMQDTNEYTNRTTVLPAHLIIRDSSSKTRKNA</sequence>
<dbReference type="Gene3D" id="3.40.50.2300">
    <property type="match status" value="2"/>
</dbReference>
<dbReference type="PANTHER" id="PTHR30146:SF109">
    <property type="entry name" value="HTH-TYPE TRANSCRIPTIONAL REGULATOR GALS"/>
    <property type="match status" value="1"/>
</dbReference>
<dbReference type="Proteomes" id="UP001236507">
    <property type="component" value="Unassembled WGS sequence"/>
</dbReference>
<evidence type="ECO:0000313" key="5">
    <source>
        <dbReference type="EMBL" id="MDI9861948.1"/>
    </source>
</evidence>
<dbReference type="Pfam" id="PF00356">
    <property type="entry name" value="LacI"/>
    <property type="match status" value="1"/>
</dbReference>
<dbReference type="InterPro" id="IPR000843">
    <property type="entry name" value="HTH_LacI"/>
</dbReference>
<dbReference type="RefSeq" id="WP_283346283.1">
    <property type="nucleotide sequence ID" value="NZ_JASHIF010000024.1"/>
</dbReference>
<protein>
    <submittedName>
        <fullName evidence="5">Substrate-binding domain-containing protein</fullName>
    </submittedName>
</protein>
<feature type="domain" description="HTH lacI-type" evidence="4">
    <location>
        <begin position="4"/>
        <end position="61"/>
    </location>
</feature>
<dbReference type="EMBL" id="JASHIF010000024">
    <property type="protein sequence ID" value="MDI9861948.1"/>
    <property type="molecule type" value="Genomic_DNA"/>
</dbReference>
<dbReference type="PANTHER" id="PTHR30146">
    <property type="entry name" value="LACI-RELATED TRANSCRIPTIONAL REPRESSOR"/>
    <property type="match status" value="1"/>
</dbReference>
<evidence type="ECO:0000313" key="6">
    <source>
        <dbReference type="Proteomes" id="UP001236507"/>
    </source>
</evidence>